<evidence type="ECO:0008006" key="3">
    <source>
        <dbReference type="Google" id="ProtNLM"/>
    </source>
</evidence>
<evidence type="ECO:0000313" key="2">
    <source>
        <dbReference type="Proteomes" id="UP000070255"/>
    </source>
</evidence>
<reference evidence="1 2" key="1">
    <citation type="submission" date="2015-11" db="EMBL/GenBank/DDBJ databases">
        <authorList>
            <person name="Sahl J."/>
            <person name="Wagner D."/>
            <person name="Keim P."/>
        </authorList>
    </citation>
    <scope>NUCLEOTIDE SEQUENCE [LARGE SCALE GENOMIC DNA]</scope>
    <source>
        <strain evidence="1 2">BDU18</strain>
    </source>
</reference>
<keyword evidence="2" id="KW-1185">Reference proteome</keyword>
<protein>
    <recommendedName>
        <fullName evidence="3">Holin</fullName>
    </recommendedName>
</protein>
<dbReference type="Proteomes" id="UP000070255">
    <property type="component" value="Unassembled WGS sequence"/>
</dbReference>
<accession>A0ABR5T8E6</accession>
<proteinExistence type="predicted"/>
<organism evidence="1 2">
    <name type="scientific">Burkholderia savannae</name>
    <dbReference type="NCBI Taxonomy" id="1637837"/>
    <lineage>
        <taxon>Bacteria</taxon>
        <taxon>Pseudomonadati</taxon>
        <taxon>Pseudomonadota</taxon>
        <taxon>Betaproteobacteria</taxon>
        <taxon>Burkholderiales</taxon>
        <taxon>Burkholderiaceae</taxon>
        <taxon>Burkholderia</taxon>
        <taxon>pseudomallei group</taxon>
    </lineage>
</organism>
<name>A0ABR5T8E6_9BURK</name>
<gene>
    <name evidence="1" type="ORF">WS72_19215</name>
</gene>
<evidence type="ECO:0000313" key="1">
    <source>
        <dbReference type="EMBL" id="KWZ39543.1"/>
    </source>
</evidence>
<sequence length="68" mass="7143">MQVENLISNKFKADACRVFSALVTGDFMGGAALNLGLPQWAVSGIGAGVSAGVFIAQRTVWNRVFNVA</sequence>
<dbReference type="EMBL" id="LNJQ01000003">
    <property type="protein sequence ID" value="KWZ39543.1"/>
    <property type="molecule type" value="Genomic_DNA"/>
</dbReference>
<comment type="caution">
    <text evidence="1">The sequence shown here is derived from an EMBL/GenBank/DDBJ whole genome shotgun (WGS) entry which is preliminary data.</text>
</comment>
<dbReference type="RefSeq" id="WP_059647299.1">
    <property type="nucleotide sequence ID" value="NZ_CP013423.1"/>
</dbReference>